<sequence>DSLLSKMRNCDLNALAITNKWFNSTIDDFQGRYHSIIRVLGRFFKVEEFGPFQEIQGSTGLLISGSAALQFFNCASWEADLDTYCIYSRCSEVGIWYMSIGYEFIPTTGQASKFTDDHASLLTMQKDGNLSTPEDYDGDHIARVWNFVRGTSKIQLIGSVHAPLQVVLSFHSTCVMNVITHTAAYSLFPDLTFNKKASVATKLSYPLTKKRHEAFQKYIERGYDIVATVD</sequence>
<dbReference type="OrthoDB" id="3041043at2759"/>
<keyword evidence="2" id="KW-1185">Reference proteome</keyword>
<dbReference type="AlphaFoldDB" id="A0A9P5PKT5"/>
<organism evidence="1 2">
    <name type="scientific">Rhodocollybia butyracea</name>
    <dbReference type="NCBI Taxonomy" id="206335"/>
    <lineage>
        <taxon>Eukaryota</taxon>
        <taxon>Fungi</taxon>
        <taxon>Dikarya</taxon>
        <taxon>Basidiomycota</taxon>
        <taxon>Agaricomycotina</taxon>
        <taxon>Agaricomycetes</taxon>
        <taxon>Agaricomycetidae</taxon>
        <taxon>Agaricales</taxon>
        <taxon>Marasmiineae</taxon>
        <taxon>Omphalotaceae</taxon>
        <taxon>Rhodocollybia</taxon>
    </lineage>
</organism>
<evidence type="ECO:0000313" key="2">
    <source>
        <dbReference type="Proteomes" id="UP000772434"/>
    </source>
</evidence>
<evidence type="ECO:0000313" key="1">
    <source>
        <dbReference type="EMBL" id="KAF9063880.1"/>
    </source>
</evidence>
<reference evidence="1" key="1">
    <citation type="submission" date="2020-11" db="EMBL/GenBank/DDBJ databases">
        <authorList>
            <consortium name="DOE Joint Genome Institute"/>
            <person name="Ahrendt S."/>
            <person name="Riley R."/>
            <person name="Andreopoulos W."/>
            <person name="Labutti K."/>
            <person name="Pangilinan J."/>
            <person name="Ruiz-Duenas F.J."/>
            <person name="Barrasa J.M."/>
            <person name="Sanchez-Garcia M."/>
            <person name="Camarero S."/>
            <person name="Miyauchi S."/>
            <person name="Serrano A."/>
            <person name="Linde D."/>
            <person name="Babiker R."/>
            <person name="Drula E."/>
            <person name="Ayuso-Fernandez I."/>
            <person name="Pacheco R."/>
            <person name="Padilla G."/>
            <person name="Ferreira P."/>
            <person name="Barriuso J."/>
            <person name="Kellner H."/>
            <person name="Castanera R."/>
            <person name="Alfaro M."/>
            <person name="Ramirez L."/>
            <person name="Pisabarro A.G."/>
            <person name="Kuo A."/>
            <person name="Tritt A."/>
            <person name="Lipzen A."/>
            <person name="He G."/>
            <person name="Yan M."/>
            <person name="Ng V."/>
            <person name="Cullen D."/>
            <person name="Martin F."/>
            <person name="Rosso M.-N."/>
            <person name="Henrissat B."/>
            <person name="Hibbett D."/>
            <person name="Martinez A.T."/>
            <person name="Grigoriev I.V."/>
        </authorList>
    </citation>
    <scope>NUCLEOTIDE SEQUENCE</scope>
    <source>
        <strain evidence="1">AH 40177</strain>
    </source>
</reference>
<name>A0A9P5PKT5_9AGAR</name>
<proteinExistence type="predicted"/>
<dbReference type="EMBL" id="JADNRY010000136">
    <property type="protein sequence ID" value="KAF9063880.1"/>
    <property type="molecule type" value="Genomic_DNA"/>
</dbReference>
<gene>
    <name evidence="1" type="ORF">BDP27DRAFT_1206048</name>
</gene>
<feature type="non-terminal residue" evidence="1">
    <location>
        <position position="230"/>
    </location>
</feature>
<comment type="caution">
    <text evidence="1">The sequence shown here is derived from an EMBL/GenBank/DDBJ whole genome shotgun (WGS) entry which is preliminary data.</text>
</comment>
<dbReference type="Proteomes" id="UP000772434">
    <property type="component" value="Unassembled WGS sequence"/>
</dbReference>
<feature type="non-terminal residue" evidence="1">
    <location>
        <position position="1"/>
    </location>
</feature>
<protein>
    <submittedName>
        <fullName evidence="1">Uncharacterized protein</fullName>
    </submittedName>
</protein>
<accession>A0A9P5PKT5</accession>